<comment type="caution">
    <text evidence="2">The sequence shown here is derived from an EMBL/GenBank/DDBJ whole genome shotgun (WGS) entry which is preliminary data.</text>
</comment>
<reference evidence="2 3" key="2">
    <citation type="journal article" date="2019" name="G3 (Bethesda)">
        <title>Hybrid Assembly of the Genome of the Entomopathogenic Nematode Steinernema carpocapsae Identifies the X-Chromosome.</title>
        <authorList>
            <person name="Serra L."/>
            <person name="Macchietto M."/>
            <person name="Macias-Munoz A."/>
            <person name="McGill C.J."/>
            <person name="Rodriguez I.M."/>
            <person name="Rodriguez B."/>
            <person name="Murad R."/>
            <person name="Mortazavi A."/>
        </authorList>
    </citation>
    <scope>NUCLEOTIDE SEQUENCE [LARGE SCALE GENOMIC DNA]</scope>
    <source>
        <strain evidence="2 3">ALL</strain>
    </source>
</reference>
<keyword evidence="3" id="KW-1185">Reference proteome</keyword>
<gene>
    <name evidence="2" type="ORF">L596_013559</name>
</gene>
<evidence type="ECO:0000256" key="1">
    <source>
        <dbReference type="SAM" id="SignalP"/>
    </source>
</evidence>
<feature type="signal peptide" evidence="1">
    <location>
        <begin position="1"/>
        <end position="20"/>
    </location>
</feature>
<evidence type="ECO:0000313" key="2">
    <source>
        <dbReference type="EMBL" id="TKR89460.1"/>
    </source>
</evidence>
<accession>A0A4U5P103</accession>
<reference evidence="2 3" key="1">
    <citation type="journal article" date="2015" name="Genome Biol.">
        <title>Comparative genomics of Steinernema reveals deeply conserved gene regulatory networks.</title>
        <authorList>
            <person name="Dillman A.R."/>
            <person name="Macchietto M."/>
            <person name="Porter C.F."/>
            <person name="Rogers A."/>
            <person name="Williams B."/>
            <person name="Antoshechkin I."/>
            <person name="Lee M.M."/>
            <person name="Goodwin Z."/>
            <person name="Lu X."/>
            <person name="Lewis E.E."/>
            <person name="Goodrich-Blair H."/>
            <person name="Stock S.P."/>
            <person name="Adams B.J."/>
            <person name="Sternberg P.W."/>
            <person name="Mortazavi A."/>
        </authorList>
    </citation>
    <scope>NUCLEOTIDE SEQUENCE [LARGE SCALE GENOMIC DNA]</scope>
    <source>
        <strain evidence="2 3">ALL</strain>
    </source>
</reference>
<dbReference type="Proteomes" id="UP000298663">
    <property type="component" value="Unassembled WGS sequence"/>
</dbReference>
<keyword evidence="1" id="KW-0732">Signal</keyword>
<dbReference type="AlphaFoldDB" id="A0A4U5P103"/>
<evidence type="ECO:0000313" key="3">
    <source>
        <dbReference type="Proteomes" id="UP000298663"/>
    </source>
</evidence>
<sequence>MKTTLVLVVALVAAWSMVEAAPQFPGMGLMNGGGFGGMPSFGGYRMGGGGFPMGGMGNFGGFNPMGFMGR</sequence>
<proteinExistence type="predicted"/>
<protein>
    <submittedName>
        <fullName evidence="2">Uncharacterized protein</fullName>
    </submittedName>
</protein>
<feature type="chain" id="PRO_5020462928" evidence="1">
    <location>
        <begin position="21"/>
        <end position="70"/>
    </location>
</feature>
<organism evidence="2 3">
    <name type="scientific">Steinernema carpocapsae</name>
    <name type="common">Entomopathogenic nematode</name>
    <dbReference type="NCBI Taxonomy" id="34508"/>
    <lineage>
        <taxon>Eukaryota</taxon>
        <taxon>Metazoa</taxon>
        <taxon>Ecdysozoa</taxon>
        <taxon>Nematoda</taxon>
        <taxon>Chromadorea</taxon>
        <taxon>Rhabditida</taxon>
        <taxon>Tylenchina</taxon>
        <taxon>Panagrolaimomorpha</taxon>
        <taxon>Strongyloidoidea</taxon>
        <taxon>Steinernematidae</taxon>
        <taxon>Steinernema</taxon>
    </lineage>
</organism>
<dbReference type="EMBL" id="AZBU02000003">
    <property type="protein sequence ID" value="TKR89460.1"/>
    <property type="molecule type" value="Genomic_DNA"/>
</dbReference>
<name>A0A4U5P103_STECR</name>